<feature type="compositionally biased region" description="Polar residues" evidence="7">
    <location>
        <begin position="162"/>
        <end position="176"/>
    </location>
</feature>
<comment type="similarity">
    <text evidence="2">Belongs to the centrin family.</text>
</comment>
<dbReference type="AlphaFoldDB" id="A0A3R6VX05"/>
<dbReference type="PROSITE" id="PS50222">
    <property type="entry name" value="EF_HAND_2"/>
    <property type="match status" value="4"/>
</dbReference>
<protein>
    <recommendedName>
        <fullName evidence="9">EF-hand domain-containing protein</fullName>
    </recommendedName>
</protein>
<evidence type="ECO:0000313" key="10">
    <source>
        <dbReference type="EMBL" id="RHY29473.1"/>
    </source>
</evidence>
<dbReference type="InterPro" id="IPR018247">
    <property type="entry name" value="EF_Hand_1_Ca_BS"/>
</dbReference>
<evidence type="ECO:0000256" key="8">
    <source>
        <dbReference type="SAM" id="Phobius"/>
    </source>
</evidence>
<gene>
    <name evidence="10" type="ORF">DYB32_005107</name>
</gene>
<evidence type="ECO:0000259" key="9">
    <source>
        <dbReference type="PROSITE" id="PS50222"/>
    </source>
</evidence>
<comment type="subcellular location">
    <subcellularLocation>
        <location evidence="1">Cytoplasm</location>
        <location evidence="1">Cytoskeleton</location>
    </subcellularLocation>
</comment>
<feature type="domain" description="EF-hand" evidence="9">
    <location>
        <begin position="511"/>
        <end position="546"/>
    </location>
</feature>
<feature type="compositionally biased region" description="Low complexity" evidence="7">
    <location>
        <begin position="119"/>
        <end position="135"/>
    </location>
</feature>
<dbReference type="InterPro" id="IPR000629">
    <property type="entry name" value="RNA-helicase_DEAD-box_CS"/>
</dbReference>
<dbReference type="SUPFAM" id="SSF47473">
    <property type="entry name" value="EF-hand"/>
    <property type="match status" value="1"/>
</dbReference>
<comment type="caution">
    <text evidence="10">The sequence shown here is derived from an EMBL/GenBank/DDBJ whole genome shotgun (WGS) entry which is preliminary data.</text>
</comment>
<keyword evidence="4" id="KW-0677">Repeat</keyword>
<evidence type="ECO:0000256" key="5">
    <source>
        <dbReference type="ARBA" id="ARBA00022837"/>
    </source>
</evidence>
<evidence type="ECO:0000313" key="11">
    <source>
        <dbReference type="Proteomes" id="UP000285060"/>
    </source>
</evidence>
<keyword evidence="8" id="KW-1133">Transmembrane helix</keyword>
<dbReference type="Gene3D" id="1.10.238.10">
    <property type="entry name" value="EF-hand"/>
    <property type="match status" value="2"/>
</dbReference>
<keyword evidence="8" id="KW-0472">Membrane</keyword>
<feature type="region of interest" description="Disordered" evidence="7">
    <location>
        <begin position="112"/>
        <end position="146"/>
    </location>
</feature>
<keyword evidence="5" id="KW-0106">Calcium</keyword>
<dbReference type="PANTHER" id="PTHR23048">
    <property type="entry name" value="MYOSIN LIGHT CHAIN 1, 3"/>
    <property type="match status" value="1"/>
</dbReference>
<keyword evidence="11" id="KW-1185">Reference proteome</keyword>
<feature type="region of interest" description="Disordered" evidence="7">
    <location>
        <begin position="405"/>
        <end position="425"/>
    </location>
</feature>
<name>A0A3R6VX05_9STRA</name>
<keyword evidence="3" id="KW-0479">Metal-binding</keyword>
<proteinExistence type="inferred from homology"/>
<feature type="transmembrane region" description="Helical" evidence="8">
    <location>
        <begin position="36"/>
        <end position="58"/>
    </location>
</feature>
<dbReference type="Proteomes" id="UP000285060">
    <property type="component" value="Unassembled WGS sequence"/>
</dbReference>
<dbReference type="VEuPathDB" id="FungiDB:H310_14467"/>
<feature type="domain" description="EF-hand" evidence="9">
    <location>
        <begin position="584"/>
        <end position="619"/>
    </location>
</feature>
<evidence type="ECO:0000256" key="7">
    <source>
        <dbReference type="SAM" id="MobiDB-lite"/>
    </source>
</evidence>
<dbReference type="VEuPathDB" id="FungiDB:H310_11893"/>
<reference evidence="10 11" key="1">
    <citation type="submission" date="2018-08" db="EMBL/GenBank/DDBJ databases">
        <title>Aphanomyces genome sequencing and annotation.</title>
        <authorList>
            <person name="Minardi D."/>
            <person name="Oidtmann B."/>
            <person name="Van Der Giezen M."/>
            <person name="Studholme D.J."/>
        </authorList>
    </citation>
    <scope>NUCLEOTIDE SEQUENCE [LARGE SCALE GENOMIC DNA]</scope>
    <source>
        <strain evidence="10 11">NJM0002</strain>
    </source>
</reference>
<dbReference type="FunFam" id="1.10.238.10:FF:000070">
    <property type="entry name" value="Centrin-1"/>
    <property type="match status" value="1"/>
</dbReference>
<dbReference type="FunFam" id="1.10.238.10:FF:000077">
    <property type="entry name" value="Centrin 1"/>
    <property type="match status" value="1"/>
</dbReference>
<feature type="domain" description="EF-hand" evidence="9">
    <location>
        <begin position="548"/>
        <end position="583"/>
    </location>
</feature>
<keyword evidence="8" id="KW-0812">Transmembrane</keyword>
<keyword evidence="6" id="KW-0206">Cytoskeleton</keyword>
<keyword evidence="6" id="KW-0963">Cytoplasm</keyword>
<feature type="compositionally biased region" description="Polar residues" evidence="7">
    <location>
        <begin position="405"/>
        <end position="416"/>
    </location>
</feature>
<evidence type="ECO:0000256" key="1">
    <source>
        <dbReference type="ARBA" id="ARBA00004245"/>
    </source>
</evidence>
<evidence type="ECO:0000256" key="4">
    <source>
        <dbReference type="ARBA" id="ARBA00022737"/>
    </source>
</evidence>
<dbReference type="PANTHER" id="PTHR23048:SF59">
    <property type="entry name" value="EF-HAND SUPERFAMILY PROTEIN"/>
    <property type="match status" value="1"/>
</dbReference>
<feature type="compositionally biased region" description="Low complexity" evidence="7">
    <location>
        <begin position="215"/>
        <end position="237"/>
    </location>
</feature>
<organism evidence="10 11">
    <name type="scientific">Aphanomyces invadans</name>
    <dbReference type="NCBI Taxonomy" id="157072"/>
    <lineage>
        <taxon>Eukaryota</taxon>
        <taxon>Sar</taxon>
        <taxon>Stramenopiles</taxon>
        <taxon>Oomycota</taxon>
        <taxon>Saprolegniomycetes</taxon>
        <taxon>Saprolegniales</taxon>
        <taxon>Verrucalvaceae</taxon>
        <taxon>Aphanomyces</taxon>
    </lineage>
</organism>
<dbReference type="GO" id="GO:0016460">
    <property type="term" value="C:myosin II complex"/>
    <property type="evidence" value="ECO:0007669"/>
    <property type="project" value="TreeGrafter"/>
</dbReference>
<dbReference type="SMART" id="SM00054">
    <property type="entry name" value="EFh"/>
    <property type="match status" value="4"/>
</dbReference>
<feature type="domain" description="EF-hand" evidence="9">
    <location>
        <begin position="475"/>
        <end position="510"/>
    </location>
</feature>
<dbReference type="InterPro" id="IPR002048">
    <property type="entry name" value="EF_hand_dom"/>
</dbReference>
<dbReference type="EMBL" id="QUSY01000437">
    <property type="protein sequence ID" value="RHY29473.1"/>
    <property type="molecule type" value="Genomic_DNA"/>
</dbReference>
<feature type="region of interest" description="Disordered" evidence="7">
    <location>
        <begin position="161"/>
        <end position="245"/>
    </location>
</feature>
<dbReference type="Pfam" id="PF13499">
    <property type="entry name" value="EF-hand_7"/>
    <property type="match status" value="2"/>
</dbReference>
<accession>A0A3R6VX05</accession>
<dbReference type="GO" id="GO:0005509">
    <property type="term" value="F:calcium ion binding"/>
    <property type="evidence" value="ECO:0007669"/>
    <property type="project" value="InterPro"/>
</dbReference>
<dbReference type="PROSITE" id="PS00018">
    <property type="entry name" value="EF_HAND_1"/>
    <property type="match status" value="3"/>
</dbReference>
<evidence type="ECO:0000256" key="3">
    <source>
        <dbReference type="ARBA" id="ARBA00022723"/>
    </source>
</evidence>
<dbReference type="CDD" id="cd00051">
    <property type="entry name" value="EFh"/>
    <property type="match status" value="2"/>
</dbReference>
<evidence type="ECO:0000256" key="6">
    <source>
        <dbReference type="ARBA" id="ARBA00023212"/>
    </source>
</evidence>
<dbReference type="InterPro" id="IPR011992">
    <property type="entry name" value="EF-hand-dom_pair"/>
</dbReference>
<dbReference type="InterPro" id="IPR050230">
    <property type="entry name" value="CALM/Myosin/TropC-like"/>
</dbReference>
<sequence>MMSLNPYCATVVMAMGLAHRMIDQRPRALEEAKNGWVTILLVGVGAALVVGIIIVFFFKRCQRRKPPQFEDFVDPYGQMDAIQRRPSVKSTAQVIIGGTQNSRFQHLTFENDQDNSVHPSSSASSSAIPRPTPSTYEDNQRRYRPSSRVALLEEQGALATTPAITPVSTKSQSRFAISSATSPPRPTPPNSSVNRIELPVSEQRIEGFRPPKQPKPSTKAPSSKESSGSSSRSKPTSAEARAARKAQLISQIGGSGMANNMKMIQSTWQAKDSTDDVKCTTKPDVIKFPTPPRPTASAARFHVQTTSLFGAHMHSQEDDQQYVTDANQPDDTLPLGAEAGSYARNMHKKQLIQLLPNPLSQAQGMGEDTRYLTVANNPDDTLPLGAEAGTYRQKAALLQTLQAPPSTISHHSNGSRSHYEHASVDPRDEYRPFEDYTAYETSHAYDSMPLGRKTGKAGAATGAAAKNKKFELTEEQKQEIREAFDLFDTDGSGTIDAKELKVAMRALGFEPKKEEIKKMISDIDKDGSGTIDFTEFLEMMTSKMSEKDSREEILKAFRLFDDDETGKISFRNLKRVAKELGENMTDEELQEMIDEADRDGDGEINEEEFLRIMKKTSLY</sequence>
<dbReference type="PROSITE" id="PS00039">
    <property type="entry name" value="DEAD_ATP_HELICASE"/>
    <property type="match status" value="1"/>
</dbReference>
<evidence type="ECO:0000256" key="2">
    <source>
        <dbReference type="ARBA" id="ARBA00005253"/>
    </source>
</evidence>